<keyword evidence="2" id="KW-0813">Transport</keyword>
<dbReference type="PIRSF" id="PIRSF006060">
    <property type="entry name" value="AA_transporter"/>
    <property type="match status" value="1"/>
</dbReference>
<feature type="transmembrane region" description="Helical" evidence="7">
    <location>
        <begin position="389"/>
        <end position="407"/>
    </location>
</feature>
<feature type="region of interest" description="Disordered" evidence="6">
    <location>
        <begin position="1"/>
        <end position="24"/>
    </location>
</feature>
<accession>A0A0G2FVP4</accession>
<dbReference type="Gene3D" id="1.20.1740.10">
    <property type="entry name" value="Amino acid/polyamine transporter I"/>
    <property type="match status" value="1"/>
</dbReference>
<dbReference type="PANTHER" id="PTHR45649:SF1">
    <property type="entry name" value="TRANSPORTER, PUTATIVE (EUROFUNG)-RELATED"/>
    <property type="match status" value="1"/>
</dbReference>
<evidence type="ECO:0000256" key="1">
    <source>
        <dbReference type="ARBA" id="ARBA00004141"/>
    </source>
</evidence>
<evidence type="ECO:0000256" key="3">
    <source>
        <dbReference type="ARBA" id="ARBA00022692"/>
    </source>
</evidence>
<feature type="transmembrane region" description="Helical" evidence="7">
    <location>
        <begin position="286"/>
        <end position="306"/>
    </location>
</feature>
<dbReference type="PANTHER" id="PTHR45649">
    <property type="entry name" value="AMINO-ACID PERMEASE BAT1"/>
    <property type="match status" value="1"/>
</dbReference>
<dbReference type="Proteomes" id="UP000034680">
    <property type="component" value="Unassembled WGS sequence"/>
</dbReference>
<reference evidence="8 9" key="2">
    <citation type="submission" date="2015-05" db="EMBL/GenBank/DDBJ databases">
        <authorList>
            <person name="Morales-Cruz A."/>
            <person name="Amrine K.C."/>
            <person name="Cantu D."/>
        </authorList>
    </citation>
    <scope>NUCLEOTIDE SEQUENCE [LARGE SCALE GENOMIC DNA]</scope>
    <source>
        <strain evidence="8">DA912</strain>
    </source>
</reference>
<evidence type="ECO:0000313" key="8">
    <source>
        <dbReference type="EMBL" id="KKY37959.1"/>
    </source>
</evidence>
<reference evidence="8 9" key="1">
    <citation type="submission" date="2015-05" db="EMBL/GenBank/DDBJ databases">
        <title>Distinctive expansion of gene families associated with plant cell wall degradation and secondary metabolism in the genomes of grapevine trunk pathogens.</title>
        <authorList>
            <person name="Lawrence D.P."/>
            <person name="Travadon R."/>
            <person name="Rolshausen P.E."/>
            <person name="Baumgartner K."/>
        </authorList>
    </citation>
    <scope>NUCLEOTIDE SEQUENCE [LARGE SCALE GENOMIC DNA]</scope>
    <source>
        <strain evidence="8">DA912</strain>
    </source>
</reference>
<dbReference type="GO" id="GO:0022857">
    <property type="term" value="F:transmembrane transporter activity"/>
    <property type="evidence" value="ECO:0007669"/>
    <property type="project" value="InterPro"/>
</dbReference>
<keyword evidence="9" id="KW-1185">Reference proteome</keyword>
<feature type="transmembrane region" description="Helical" evidence="7">
    <location>
        <begin position="177"/>
        <end position="197"/>
    </location>
</feature>
<comment type="caution">
    <text evidence="8">The sequence shown here is derived from an EMBL/GenBank/DDBJ whole genome shotgun (WGS) entry which is preliminary data.</text>
</comment>
<evidence type="ECO:0000256" key="6">
    <source>
        <dbReference type="SAM" id="MobiDB-lite"/>
    </source>
</evidence>
<evidence type="ECO:0000313" key="9">
    <source>
        <dbReference type="Proteomes" id="UP000034680"/>
    </source>
</evidence>
<keyword evidence="5 7" id="KW-0472">Membrane</keyword>
<name>A0A0G2FVP4_9PEZI</name>
<feature type="transmembrane region" description="Helical" evidence="7">
    <location>
        <begin position="244"/>
        <end position="265"/>
    </location>
</feature>
<proteinExistence type="predicted"/>
<dbReference type="GO" id="GO:0016020">
    <property type="term" value="C:membrane"/>
    <property type="evidence" value="ECO:0007669"/>
    <property type="project" value="UniProtKB-SubCell"/>
</dbReference>
<dbReference type="Pfam" id="PF13520">
    <property type="entry name" value="AA_permease_2"/>
    <property type="match status" value="1"/>
</dbReference>
<dbReference type="AlphaFoldDB" id="A0A0G2FVP4"/>
<protein>
    <submittedName>
        <fullName evidence="8">Putative choline transport protein</fullName>
    </submittedName>
</protein>
<sequence>MDFEMRQAQLDSKSSQVNRHELGLGGDRDEMTLARLGKKQVLKRNFGFLSMMSFSCTVLVTWEGVLVLFATGFLNGGTAGLVWQFILVWAGTLSTFVTIGELASMAPTAGGQYHWVNMLAPKSTRNFLSYITGWMTVLAWVATIATGAFLSATMIQALCLINWPDYANVYAGWQGTLISWAVVLVCVFFNTVVGSLLPKVEGSFMTLHILGFFAILIPLVYYAPKATTKDVFGSTTGYQNLGNWPTYGTSFMVGTLGAAFSFVGADAAVHMSEEISNAAVNVPRSIFFSIIINGSLGFGMLLAIIFCLGDPQAALEAQETIGYPFIEVFWSATQSLGGATGMTSIVIALAFSCTIGFMATASRIIWSFSRDRGLPFSRVLCHISPHSTIPTYAVIVAATIPCLLVLINIGSTVVFNAVTSLALVGFYSTYFMCCALLLFRRLTATIHQPDPSAAATAAYKDQDTDEYVLVWGPWHLKGAVGVANNFLACCYLILIWIFGFFPPATPVIGETMNWSSVVFGGTALFAVFYYLVRGRKEYRGPLIEISL</sequence>
<gene>
    <name evidence="8" type="ORF">UCDDA912_g02046</name>
</gene>
<feature type="transmembrane region" description="Helical" evidence="7">
    <location>
        <begin position="345"/>
        <end position="368"/>
    </location>
</feature>
<keyword evidence="4 7" id="KW-1133">Transmembrane helix</keyword>
<comment type="subcellular location">
    <subcellularLocation>
        <location evidence="1">Membrane</location>
        <topology evidence="1">Multi-pass membrane protein</topology>
    </subcellularLocation>
</comment>
<feature type="transmembrane region" description="Helical" evidence="7">
    <location>
        <begin position="127"/>
        <end position="157"/>
    </location>
</feature>
<feature type="transmembrane region" description="Helical" evidence="7">
    <location>
        <begin position="204"/>
        <end position="224"/>
    </location>
</feature>
<feature type="transmembrane region" description="Helical" evidence="7">
    <location>
        <begin position="482"/>
        <end position="501"/>
    </location>
</feature>
<feature type="transmembrane region" description="Helical" evidence="7">
    <location>
        <begin position="413"/>
        <end position="439"/>
    </location>
</feature>
<evidence type="ECO:0000256" key="2">
    <source>
        <dbReference type="ARBA" id="ARBA00022448"/>
    </source>
</evidence>
<evidence type="ECO:0000256" key="7">
    <source>
        <dbReference type="SAM" id="Phobius"/>
    </source>
</evidence>
<evidence type="ECO:0000256" key="4">
    <source>
        <dbReference type="ARBA" id="ARBA00022989"/>
    </source>
</evidence>
<keyword evidence="3 7" id="KW-0812">Transmembrane</keyword>
<dbReference type="EMBL" id="LCUC01000065">
    <property type="protein sequence ID" value="KKY37959.1"/>
    <property type="molecule type" value="Genomic_DNA"/>
</dbReference>
<feature type="transmembrane region" description="Helical" evidence="7">
    <location>
        <begin position="81"/>
        <end position="106"/>
    </location>
</feature>
<feature type="transmembrane region" description="Helical" evidence="7">
    <location>
        <begin position="513"/>
        <end position="532"/>
    </location>
</feature>
<feature type="transmembrane region" description="Helical" evidence="7">
    <location>
        <begin position="46"/>
        <end position="69"/>
    </location>
</feature>
<evidence type="ECO:0000256" key="5">
    <source>
        <dbReference type="ARBA" id="ARBA00023136"/>
    </source>
</evidence>
<dbReference type="InterPro" id="IPR002293">
    <property type="entry name" value="AA/rel_permease1"/>
</dbReference>
<dbReference type="OrthoDB" id="3257095at2759"/>
<dbReference type="STRING" id="1214573.A0A0G2FVP4"/>
<organism evidence="8 9">
    <name type="scientific">Diaporthe ampelina</name>
    <dbReference type="NCBI Taxonomy" id="1214573"/>
    <lineage>
        <taxon>Eukaryota</taxon>
        <taxon>Fungi</taxon>
        <taxon>Dikarya</taxon>
        <taxon>Ascomycota</taxon>
        <taxon>Pezizomycotina</taxon>
        <taxon>Sordariomycetes</taxon>
        <taxon>Sordariomycetidae</taxon>
        <taxon>Diaporthales</taxon>
        <taxon>Diaporthaceae</taxon>
        <taxon>Diaporthe</taxon>
    </lineage>
</organism>